<evidence type="ECO:0000259" key="11">
    <source>
        <dbReference type="PROSITE" id="PS50885"/>
    </source>
</evidence>
<dbReference type="EMBL" id="CP121687">
    <property type="protein sequence ID" value="WZL70854.1"/>
    <property type="molecule type" value="Genomic_DNA"/>
</dbReference>
<dbReference type="InterPro" id="IPR003660">
    <property type="entry name" value="HAMP_dom"/>
</dbReference>
<evidence type="ECO:0000259" key="12">
    <source>
        <dbReference type="PROSITE" id="PS50887"/>
    </source>
</evidence>
<keyword evidence="5" id="KW-0418">Kinase</keyword>
<dbReference type="Pfam" id="PF13426">
    <property type="entry name" value="PAS_9"/>
    <property type="match status" value="1"/>
</dbReference>
<dbReference type="Pfam" id="PF00990">
    <property type="entry name" value="GGDEF"/>
    <property type="match status" value="1"/>
</dbReference>
<accession>A0ABZ2Y8D7</accession>
<dbReference type="InterPro" id="IPR000700">
    <property type="entry name" value="PAS-assoc_C"/>
</dbReference>
<keyword evidence="8" id="KW-0472">Membrane</keyword>
<proteinExistence type="predicted"/>
<evidence type="ECO:0000313" key="14">
    <source>
        <dbReference type="Proteomes" id="UP001486565"/>
    </source>
</evidence>
<dbReference type="SMART" id="SM00267">
    <property type="entry name" value="GGDEF"/>
    <property type="match status" value="1"/>
</dbReference>
<evidence type="ECO:0000256" key="4">
    <source>
        <dbReference type="ARBA" id="ARBA00022741"/>
    </source>
</evidence>
<feature type="domain" description="HAMP" evidence="11">
    <location>
        <begin position="323"/>
        <end position="375"/>
    </location>
</feature>
<organism evidence="13 14">
    <name type="scientific">Defluviitalea saccharophila</name>
    <dbReference type="NCBI Taxonomy" id="879970"/>
    <lineage>
        <taxon>Bacteria</taxon>
        <taxon>Bacillati</taxon>
        <taxon>Bacillota</taxon>
        <taxon>Clostridia</taxon>
        <taxon>Lachnospirales</taxon>
        <taxon>Defluviitaleaceae</taxon>
        <taxon>Defluviitalea</taxon>
    </lineage>
</organism>
<dbReference type="PROSITE" id="PS50885">
    <property type="entry name" value="HAMP"/>
    <property type="match status" value="1"/>
</dbReference>
<feature type="transmembrane region" description="Helical" evidence="8">
    <location>
        <begin position="12"/>
        <end position="36"/>
    </location>
</feature>
<dbReference type="Pfam" id="PF00672">
    <property type="entry name" value="HAMP"/>
    <property type="match status" value="1"/>
</dbReference>
<dbReference type="PANTHER" id="PTHR45138:SF9">
    <property type="entry name" value="DIGUANYLATE CYCLASE DGCM-RELATED"/>
    <property type="match status" value="1"/>
</dbReference>
<dbReference type="SUPFAM" id="SSF55785">
    <property type="entry name" value="PYP-like sensor domain (PAS domain)"/>
    <property type="match status" value="1"/>
</dbReference>
<dbReference type="Gene3D" id="3.30.70.270">
    <property type="match status" value="1"/>
</dbReference>
<keyword evidence="13" id="KW-0548">Nucleotidyltransferase</keyword>
<dbReference type="PROSITE" id="PS50112">
    <property type="entry name" value="PAS"/>
    <property type="match status" value="1"/>
</dbReference>
<dbReference type="SMART" id="SM00304">
    <property type="entry name" value="HAMP"/>
    <property type="match status" value="1"/>
</dbReference>
<dbReference type="PROSITE" id="PS50887">
    <property type="entry name" value="GGDEF"/>
    <property type="match status" value="1"/>
</dbReference>
<keyword evidence="14" id="KW-1185">Reference proteome</keyword>
<dbReference type="EC" id="2.7.7.65" evidence="13"/>
<evidence type="ECO:0000313" key="13">
    <source>
        <dbReference type="EMBL" id="WZL70854.1"/>
    </source>
</evidence>
<dbReference type="Gene3D" id="3.30.450.20">
    <property type="entry name" value="PAS domain"/>
    <property type="match status" value="1"/>
</dbReference>
<dbReference type="InterPro" id="IPR000014">
    <property type="entry name" value="PAS"/>
</dbReference>
<dbReference type="PROSITE" id="PS50113">
    <property type="entry name" value="PAC"/>
    <property type="match status" value="1"/>
</dbReference>
<feature type="domain" description="PAS" evidence="9">
    <location>
        <begin position="376"/>
        <end position="456"/>
    </location>
</feature>
<name>A0ABZ2Y8D7_9FIRM</name>
<evidence type="ECO:0000256" key="1">
    <source>
        <dbReference type="ARBA" id="ARBA00004370"/>
    </source>
</evidence>
<sequence length="672" mass="77837">MTLKNISIKYSYMLFIIMMIVPILFLLSFFFFKYMYNCILNNSQLVISQSKNTVIETIESTEKSYELVSSHFNPIMTECLELFNEEYEKNKEDLSKIDMKALKERYQNLLDLYIIDHNGVITHSTFPSALGIDFKMFPDFYENLTSIREGNETVISKVTSELRTNELRKWGYMPTKDHKYVLEVGIASDELEKYIEKLNFIDITNSLKKNNPFIKDLIVYDFHIFKLGYAEAEKDLEKIKIINEVFKNKQNYKIINSNGFIDKEYIYVNTFSNILDDSQKVIEITYTYDSVLEELSNVRKNTITFILIYALISLLVVYILTSKYITNPLINFTNEIKNISSENLQINLEVESNNEIGLLKKNFNSMSEKLQNTLISKKYLENVIDSIGDILIILDKDFNIFRINRYTLNVLGKTENELLGMPLNILFEDSISESELIHRLKDSQTIENIENTLTKADNTKTVVLSSFSVIYGDDNQILGYICNAKDITSTKLALRKLEESNLKLIQKEAALRKKYAKDCLTGIYNREYIMKALTETIENTPGVYSTFSVIMFDLDYFKNVNDQYGHQAGDDVLRGVANIIRNNLRTTDYAGRYGGEEFIIILPDTSMQEGLKIAEKIRLEIKNTKFYNDLINITISGGIIEWDQDTDSDIFNKVDMLLYDAKKDGRDNIKSA</sequence>
<keyword evidence="8" id="KW-0812">Transmembrane</keyword>
<evidence type="ECO:0000256" key="3">
    <source>
        <dbReference type="ARBA" id="ARBA00022679"/>
    </source>
</evidence>
<dbReference type="SMART" id="SM00091">
    <property type="entry name" value="PAS"/>
    <property type="match status" value="1"/>
</dbReference>
<protein>
    <submittedName>
        <fullName evidence="13">Diguanylate cyclase</fullName>
        <ecNumber evidence="13">2.7.7.65</ecNumber>
    </submittedName>
</protein>
<dbReference type="GO" id="GO:0052621">
    <property type="term" value="F:diguanylate cyclase activity"/>
    <property type="evidence" value="ECO:0007669"/>
    <property type="project" value="UniProtKB-EC"/>
</dbReference>
<feature type="domain" description="GGDEF" evidence="12">
    <location>
        <begin position="545"/>
        <end position="672"/>
    </location>
</feature>
<dbReference type="NCBIfam" id="TIGR00254">
    <property type="entry name" value="GGDEF"/>
    <property type="match status" value="1"/>
</dbReference>
<dbReference type="CDD" id="cd00130">
    <property type="entry name" value="PAS"/>
    <property type="match status" value="1"/>
</dbReference>
<dbReference type="Gene3D" id="6.10.340.10">
    <property type="match status" value="1"/>
</dbReference>
<dbReference type="CDD" id="cd01949">
    <property type="entry name" value="GGDEF"/>
    <property type="match status" value="1"/>
</dbReference>
<evidence type="ECO:0000259" key="9">
    <source>
        <dbReference type="PROSITE" id="PS50112"/>
    </source>
</evidence>
<keyword evidence="2" id="KW-0597">Phosphoprotein</keyword>
<dbReference type="RefSeq" id="WP_341877812.1">
    <property type="nucleotide sequence ID" value="NZ_CP121687.1"/>
</dbReference>
<dbReference type="InterPro" id="IPR043128">
    <property type="entry name" value="Rev_trsase/Diguanyl_cyclase"/>
</dbReference>
<evidence type="ECO:0000256" key="7">
    <source>
        <dbReference type="ARBA" id="ARBA00023012"/>
    </source>
</evidence>
<keyword evidence="6" id="KW-0067">ATP-binding</keyword>
<feature type="transmembrane region" description="Helical" evidence="8">
    <location>
        <begin position="303"/>
        <end position="321"/>
    </location>
</feature>
<dbReference type="SUPFAM" id="SSF158472">
    <property type="entry name" value="HAMP domain-like"/>
    <property type="match status" value="1"/>
</dbReference>
<dbReference type="SMART" id="SM00086">
    <property type="entry name" value="PAC"/>
    <property type="match status" value="1"/>
</dbReference>
<dbReference type="InterPro" id="IPR050469">
    <property type="entry name" value="Diguanylate_Cyclase"/>
</dbReference>
<evidence type="ECO:0000256" key="2">
    <source>
        <dbReference type="ARBA" id="ARBA00022553"/>
    </source>
</evidence>
<comment type="subcellular location">
    <subcellularLocation>
        <location evidence="1">Membrane</location>
    </subcellularLocation>
</comment>
<feature type="domain" description="PAC" evidence="10">
    <location>
        <begin position="447"/>
        <end position="499"/>
    </location>
</feature>
<dbReference type="SUPFAM" id="SSF55073">
    <property type="entry name" value="Nucleotide cyclase"/>
    <property type="match status" value="1"/>
</dbReference>
<keyword evidence="4" id="KW-0547">Nucleotide-binding</keyword>
<evidence type="ECO:0000256" key="8">
    <source>
        <dbReference type="SAM" id="Phobius"/>
    </source>
</evidence>
<dbReference type="InterPro" id="IPR029787">
    <property type="entry name" value="Nucleotide_cyclase"/>
</dbReference>
<keyword evidence="7" id="KW-0902">Two-component regulatory system</keyword>
<dbReference type="CDD" id="cd06225">
    <property type="entry name" value="HAMP"/>
    <property type="match status" value="1"/>
</dbReference>
<evidence type="ECO:0000256" key="5">
    <source>
        <dbReference type="ARBA" id="ARBA00022777"/>
    </source>
</evidence>
<evidence type="ECO:0000259" key="10">
    <source>
        <dbReference type="PROSITE" id="PS50113"/>
    </source>
</evidence>
<dbReference type="InterPro" id="IPR001610">
    <property type="entry name" value="PAC"/>
</dbReference>
<dbReference type="Proteomes" id="UP001486565">
    <property type="component" value="Chromosome"/>
</dbReference>
<gene>
    <name evidence="13" type="ORF">QBE51_04845</name>
</gene>
<keyword evidence="3 13" id="KW-0808">Transferase</keyword>
<dbReference type="SUPFAM" id="SSF103190">
    <property type="entry name" value="Sensory domain-like"/>
    <property type="match status" value="1"/>
</dbReference>
<dbReference type="PANTHER" id="PTHR45138">
    <property type="entry name" value="REGULATORY COMPONENTS OF SENSORY TRANSDUCTION SYSTEM"/>
    <property type="match status" value="1"/>
</dbReference>
<reference evidence="13 14" key="1">
    <citation type="submission" date="2023-03" db="EMBL/GenBank/DDBJ databases">
        <title>Novel Species.</title>
        <authorList>
            <person name="Ma S."/>
        </authorList>
    </citation>
    <scope>NUCLEOTIDE SEQUENCE [LARGE SCALE GENOMIC DNA]</scope>
    <source>
        <strain evidence="13 14">LIND6LT2</strain>
    </source>
</reference>
<evidence type="ECO:0000256" key="6">
    <source>
        <dbReference type="ARBA" id="ARBA00022840"/>
    </source>
</evidence>
<dbReference type="InterPro" id="IPR035965">
    <property type="entry name" value="PAS-like_dom_sf"/>
</dbReference>
<dbReference type="InterPro" id="IPR029151">
    <property type="entry name" value="Sensor-like_sf"/>
</dbReference>
<dbReference type="InterPro" id="IPR000160">
    <property type="entry name" value="GGDEF_dom"/>
</dbReference>
<dbReference type="NCBIfam" id="TIGR00229">
    <property type="entry name" value="sensory_box"/>
    <property type="match status" value="1"/>
</dbReference>
<keyword evidence="8" id="KW-1133">Transmembrane helix</keyword>